<dbReference type="PANTHER" id="PTHR48073">
    <property type="entry name" value="O-SUCCINYLBENZOATE SYNTHASE-RELATED"/>
    <property type="match status" value="1"/>
</dbReference>
<keyword evidence="10" id="KW-1185">Reference proteome</keyword>
<dbReference type="InterPro" id="IPR013341">
    <property type="entry name" value="Mandelate_racemase_N_dom"/>
</dbReference>
<keyword evidence="3 7" id="KW-0479">Metal-binding</keyword>
<keyword evidence="2 7" id="KW-0474">Menaquinone biosynthesis</keyword>
<evidence type="ECO:0000256" key="1">
    <source>
        <dbReference type="ARBA" id="ARBA00001968"/>
    </source>
</evidence>
<protein>
    <recommendedName>
        <fullName evidence="6 7">o-succinylbenzoate synthase</fullName>
        <shortName evidence="7">OSB synthase</shortName>
        <shortName evidence="7">OSBS</shortName>
        <ecNumber evidence="6 7">4.2.1.113</ecNumber>
    </recommendedName>
    <alternativeName>
        <fullName evidence="7">4-(2'-carboxyphenyl)-4-oxybutyric acid synthase</fullName>
    </alternativeName>
    <alternativeName>
        <fullName evidence="7">o-succinylbenzoic acid synthase</fullName>
    </alternativeName>
</protein>
<feature type="active site" description="Proton acceptor" evidence="7">
    <location>
        <position position="263"/>
    </location>
</feature>
<comment type="catalytic activity">
    <reaction evidence="7">
        <text>(1R,6R)-6-hydroxy-2-succinyl-cyclohexa-2,4-diene-1-carboxylate = 2-succinylbenzoate + H2O</text>
        <dbReference type="Rhea" id="RHEA:10196"/>
        <dbReference type="ChEBI" id="CHEBI:15377"/>
        <dbReference type="ChEBI" id="CHEBI:18325"/>
        <dbReference type="ChEBI" id="CHEBI:58689"/>
        <dbReference type="EC" id="4.2.1.113"/>
    </reaction>
</comment>
<feature type="binding site" evidence="7">
    <location>
        <position position="239"/>
    </location>
    <ligand>
        <name>Mg(2+)</name>
        <dbReference type="ChEBI" id="CHEBI:18420"/>
    </ligand>
</feature>
<dbReference type="Pfam" id="PF13378">
    <property type="entry name" value="MR_MLE_C"/>
    <property type="match status" value="1"/>
</dbReference>
<dbReference type="GO" id="GO:0043748">
    <property type="term" value="F:O-succinylbenzoate synthase activity"/>
    <property type="evidence" value="ECO:0007669"/>
    <property type="project" value="UniProtKB-EC"/>
</dbReference>
<dbReference type="InterPro" id="IPR047585">
    <property type="entry name" value="MenC"/>
</dbReference>
<dbReference type="SFLD" id="SFLDS00001">
    <property type="entry name" value="Enolase"/>
    <property type="match status" value="1"/>
</dbReference>
<sequence length="369" mass="41445">MRKLSSVKLYVIKMPLKSPFLTHLGAVNEREGIIVEVTDADGISGFGEGVAFSSPWYTEETVESSLHMLTDFLIPLLQKQPIKHPEDALTLFKSIKRNNMAKAAIETALWDLYAKKMSLPLSKILGGTREKIPSGVVVATDSVANALKQIEAYLDEGYQRMKIKINPNQDYFFLSEIRRYYPDLPIMADANSSYSLKDMDRLKALDDFHLLMIEQPLAHDDIIDHALLQKEINTPVCLDESIVTFDDARKAIELGSCKVINIKVGRVGGLYEAKRIHDFCVEKDIHVWCGGMIEFGVSRAHNIALASLPGFSIPGDISASDRFWEQDIITPEVTVENGYVTVPQKPGIGFEINLKRLNELLLDKRVFTF</sequence>
<feature type="binding site" evidence="7">
    <location>
        <position position="189"/>
    </location>
    <ligand>
        <name>Mg(2+)</name>
        <dbReference type="ChEBI" id="CHEBI:18420"/>
    </ligand>
</feature>
<dbReference type="SFLD" id="SFLDG00180">
    <property type="entry name" value="muconate_cycloisomerase"/>
    <property type="match status" value="1"/>
</dbReference>
<evidence type="ECO:0000259" key="8">
    <source>
        <dbReference type="SMART" id="SM00922"/>
    </source>
</evidence>
<dbReference type="InterPro" id="IPR013342">
    <property type="entry name" value="Mandelate_racemase_C"/>
</dbReference>
<dbReference type="Gene3D" id="3.20.20.120">
    <property type="entry name" value="Enolase-like C-terminal domain"/>
    <property type="match status" value="1"/>
</dbReference>
<evidence type="ECO:0000256" key="4">
    <source>
        <dbReference type="ARBA" id="ARBA00022842"/>
    </source>
</evidence>
<comment type="similarity">
    <text evidence="7">Belongs to the mandelate racemase/muconate lactonizing enzyme family. MenC type 2 subfamily.</text>
</comment>
<evidence type="ECO:0000313" key="10">
    <source>
        <dbReference type="Proteomes" id="UP001224122"/>
    </source>
</evidence>
<dbReference type="EC" id="4.2.1.113" evidence="6 7"/>
<dbReference type="SUPFAM" id="SSF51604">
    <property type="entry name" value="Enolase C-terminal domain-like"/>
    <property type="match status" value="1"/>
</dbReference>
<evidence type="ECO:0000256" key="2">
    <source>
        <dbReference type="ARBA" id="ARBA00022428"/>
    </source>
</evidence>
<accession>A0ABT9XMY2</accession>
<dbReference type="PANTHER" id="PTHR48073:SF5">
    <property type="entry name" value="O-SUCCINYLBENZOATE SYNTHASE"/>
    <property type="match status" value="1"/>
</dbReference>
<dbReference type="InterPro" id="IPR029065">
    <property type="entry name" value="Enolase_C-like"/>
</dbReference>
<dbReference type="SFLD" id="SFLDF00009">
    <property type="entry name" value="o-succinylbenzoate_synthase"/>
    <property type="match status" value="1"/>
</dbReference>
<dbReference type="SMART" id="SM00922">
    <property type="entry name" value="MR_MLE"/>
    <property type="match status" value="1"/>
</dbReference>
<feature type="active site" description="Proton donor" evidence="7">
    <location>
        <position position="164"/>
    </location>
</feature>
<reference evidence="9 10" key="1">
    <citation type="submission" date="2023-07" db="EMBL/GenBank/DDBJ databases">
        <title>Genomic Encyclopedia of Type Strains, Phase IV (KMG-IV): sequencing the most valuable type-strain genomes for metagenomic binning, comparative biology and taxonomic classification.</title>
        <authorList>
            <person name="Goeker M."/>
        </authorList>
    </citation>
    <scope>NUCLEOTIDE SEQUENCE [LARGE SCALE GENOMIC DNA]</scope>
    <source>
        <strain evidence="9 10">DSM 27594</strain>
    </source>
</reference>
<evidence type="ECO:0000256" key="6">
    <source>
        <dbReference type="ARBA" id="ARBA00029491"/>
    </source>
</evidence>
<gene>
    <name evidence="7" type="primary">menC</name>
    <name evidence="9" type="ORF">J2S10_000012</name>
</gene>
<evidence type="ECO:0000313" key="9">
    <source>
        <dbReference type="EMBL" id="MDQ0196907.1"/>
    </source>
</evidence>
<dbReference type="InterPro" id="IPR036849">
    <property type="entry name" value="Enolase-like_C_sf"/>
</dbReference>
<comment type="pathway">
    <text evidence="7">Quinol/quinone metabolism; menaquinone biosynthesis.</text>
</comment>
<dbReference type="EMBL" id="JAUSTW010000001">
    <property type="protein sequence ID" value="MDQ0196907.1"/>
    <property type="molecule type" value="Genomic_DNA"/>
</dbReference>
<keyword evidence="4 7" id="KW-0460">Magnesium</keyword>
<keyword evidence="5 7" id="KW-0456">Lyase</keyword>
<dbReference type="Proteomes" id="UP001224122">
    <property type="component" value="Unassembled WGS sequence"/>
</dbReference>
<comment type="cofactor">
    <cofactor evidence="1 7">
        <name>a divalent metal cation</name>
        <dbReference type="ChEBI" id="CHEBI:60240"/>
    </cofactor>
</comment>
<proteinExistence type="inferred from homology"/>
<comment type="pathway">
    <text evidence="7">Quinol/quinone metabolism; 1,4-dihydroxy-2-naphthoate biosynthesis; 1,4-dihydroxy-2-naphthoate from chorismate: step 4/7.</text>
</comment>
<dbReference type="SUPFAM" id="SSF54826">
    <property type="entry name" value="Enolase N-terminal domain-like"/>
    <property type="match status" value="1"/>
</dbReference>
<evidence type="ECO:0000256" key="7">
    <source>
        <dbReference type="HAMAP-Rule" id="MF_01933"/>
    </source>
</evidence>
<dbReference type="NCBIfam" id="TIGR01928">
    <property type="entry name" value="menC_lowGC_arch"/>
    <property type="match status" value="1"/>
</dbReference>
<feature type="domain" description="Mandelate racemase/muconate lactonizing enzyme C-terminal" evidence="8">
    <location>
        <begin position="143"/>
        <end position="235"/>
    </location>
</feature>
<dbReference type="RefSeq" id="WP_307403448.1">
    <property type="nucleotide sequence ID" value="NZ_JAUSTW010000001.1"/>
</dbReference>
<evidence type="ECO:0000256" key="5">
    <source>
        <dbReference type="ARBA" id="ARBA00023239"/>
    </source>
</evidence>
<dbReference type="Gene3D" id="3.30.390.10">
    <property type="entry name" value="Enolase-like, N-terminal domain"/>
    <property type="match status" value="1"/>
</dbReference>
<comment type="caution">
    <text evidence="9">The sequence shown here is derived from an EMBL/GenBank/DDBJ whole genome shotgun (WGS) entry which is preliminary data.</text>
</comment>
<evidence type="ECO:0000256" key="3">
    <source>
        <dbReference type="ARBA" id="ARBA00022723"/>
    </source>
</evidence>
<dbReference type="CDD" id="cd03317">
    <property type="entry name" value="NAAAR"/>
    <property type="match status" value="1"/>
</dbReference>
<comment type="function">
    <text evidence="7">Converts 2-succinyl-6-hydroxy-2,4-cyclohexadiene-1-carboxylate (SHCHC) to 2-succinylbenzoate (OSB).</text>
</comment>
<dbReference type="HAMAP" id="MF_01933">
    <property type="entry name" value="MenC_2"/>
    <property type="match status" value="1"/>
</dbReference>
<organism evidence="9 10">
    <name type="scientific">Neobacillus ginsengisoli</name>
    <dbReference type="NCBI Taxonomy" id="904295"/>
    <lineage>
        <taxon>Bacteria</taxon>
        <taxon>Bacillati</taxon>
        <taxon>Bacillota</taxon>
        <taxon>Bacilli</taxon>
        <taxon>Bacillales</taxon>
        <taxon>Bacillaceae</taxon>
        <taxon>Neobacillus</taxon>
    </lineage>
</organism>
<dbReference type="Pfam" id="PF02746">
    <property type="entry name" value="MR_MLE_N"/>
    <property type="match status" value="1"/>
</dbReference>
<dbReference type="InterPro" id="IPR029017">
    <property type="entry name" value="Enolase-like_N"/>
</dbReference>
<dbReference type="InterPro" id="IPR010197">
    <property type="entry name" value="OSBS/NAAAR"/>
</dbReference>
<feature type="binding site" evidence="7">
    <location>
        <position position="214"/>
    </location>
    <ligand>
        <name>Mg(2+)</name>
        <dbReference type="ChEBI" id="CHEBI:18420"/>
    </ligand>
</feature>
<name>A0ABT9XMY2_9BACI</name>